<dbReference type="OrthoDB" id="7890132at2759"/>
<dbReference type="STRING" id="7260.B4MQH2"/>
<evidence type="ECO:0000313" key="2">
    <source>
        <dbReference type="Proteomes" id="UP000007798"/>
    </source>
</evidence>
<organism evidence="2">
    <name type="scientific">Drosophila willistoni</name>
    <name type="common">Fruit fly</name>
    <dbReference type="NCBI Taxonomy" id="7260"/>
    <lineage>
        <taxon>Eukaryota</taxon>
        <taxon>Metazoa</taxon>
        <taxon>Ecdysozoa</taxon>
        <taxon>Arthropoda</taxon>
        <taxon>Hexapoda</taxon>
        <taxon>Insecta</taxon>
        <taxon>Pterygota</taxon>
        <taxon>Neoptera</taxon>
        <taxon>Endopterygota</taxon>
        <taxon>Diptera</taxon>
        <taxon>Brachycera</taxon>
        <taxon>Muscomorpha</taxon>
        <taxon>Ephydroidea</taxon>
        <taxon>Drosophilidae</taxon>
        <taxon>Drosophila</taxon>
        <taxon>Sophophora</taxon>
    </lineage>
</organism>
<gene>
    <name evidence="1" type="primary">Dwil\GK21873</name>
    <name evidence="1" type="ORF">Dwil_GK21873</name>
</gene>
<dbReference type="OMA" id="QYLDIMD"/>
<sequence>MIPQNNHEFVIVRLSFVPYIHPHYPRISYQLRKYPPSGSIVPVRDWFEHVMMRERSNLPSESHIRFCEWRILTGQLELFNINGYRYDKIMLILGEDSVSWVYYQCLPIHPRIEGSAKIPISYCSCCLENQYLTIMDKIKEIVLGYANE</sequence>
<dbReference type="InParanoid" id="B4MQH2"/>
<dbReference type="HOGENOM" id="CLU_1760740_0_0_1"/>
<name>B4MQH2_DROWI</name>
<protein>
    <submittedName>
        <fullName evidence="1">GK21873</fullName>
    </submittedName>
</protein>
<dbReference type="eggNOG" id="KOG0127">
    <property type="taxonomic scope" value="Eukaryota"/>
</dbReference>
<dbReference type="AlphaFoldDB" id="B4MQH2"/>
<keyword evidence="2" id="KW-1185">Reference proteome</keyword>
<dbReference type="KEGG" id="dwi:6640461"/>
<dbReference type="Proteomes" id="UP000007798">
    <property type="component" value="Unassembled WGS sequence"/>
</dbReference>
<proteinExistence type="predicted"/>
<dbReference type="PhylomeDB" id="B4MQH2"/>
<dbReference type="EMBL" id="CH963849">
    <property type="protein sequence ID" value="EDW74361.1"/>
    <property type="molecule type" value="Genomic_DNA"/>
</dbReference>
<accession>B4MQH2</accession>
<reference evidence="1 2" key="1">
    <citation type="journal article" date="2007" name="Nature">
        <title>Evolution of genes and genomes on the Drosophila phylogeny.</title>
        <authorList>
            <consortium name="Drosophila 12 Genomes Consortium"/>
            <person name="Clark A.G."/>
            <person name="Eisen M.B."/>
            <person name="Smith D.R."/>
            <person name="Bergman C.M."/>
            <person name="Oliver B."/>
            <person name="Markow T.A."/>
            <person name="Kaufman T.C."/>
            <person name="Kellis M."/>
            <person name="Gelbart W."/>
            <person name="Iyer V.N."/>
            <person name="Pollard D.A."/>
            <person name="Sackton T.B."/>
            <person name="Larracuente A.M."/>
            <person name="Singh N.D."/>
            <person name="Abad J.P."/>
            <person name="Abt D.N."/>
            <person name="Adryan B."/>
            <person name="Aguade M."/>
            <person name="Akashi H."/>
            <person name="Anderson W.W."/>
            <person name="Aquadro C.F."/>
            <person name="Ardell D.H."/>
            <person name="Arguello R."/>
            <person name="Artieri C.G."/>
            <person name="Barbash D.A."/>
            <person name="Barker D."/>
            <person name="Barsanti P."/>
            <person name="Batterham P."/>
            <person name="Batzoglou S."/>
            <person name="Begun D."/>
            <person name="Bhutkar A."/>
            <person name="Blanco E."/>
            <person name="Bosak S.A."/>
            <person name="Bradley R.K."/>
            <person name="Brand A.D."/>
            <person name="Brent M.R."/>
            <person name="Brooks A.N."/>
            <person name="Brown R.H."/>
            <person name="Butlin R.K."/>
            <person name="Caggese C."/>
            <person name="Calvi B.R."/>
            <person name="Bernardo de Carvalho A."/>
            <person name="Caspi A."/>
            <person name="Castrezana S."/>
            <person name="Celniker S.E."/>
            <person name="Chang J.L."/>
            <person name="Chapple C."/>
            <person name="Chatterji S."/>
            <person name="Chinwalla A."/>
            <person name="Civetta A."/>
            <person name="Clifton S.W."/>
            <person name="Comeron J.M."/>
            <person name="Costello J.C."/>
            <person name="Coyne J.A."/>
            <person name="Daub J."/>
            <person name="David R.G."/>
            <person name="Delcher A.L."/>
            <person name="Delehaunty K."/>
            <person name="Do C.B."/>
            <person name="Ebling H."/>
            <person name="Edwards K."/>
            <person name="Eickbush T."/>
            <person name="Evans J.D."/>
            <person name="Filipski A."/>
            <person name="Findeiss S."/>
            <person name="Freyhult E."/>
            <person name="Fulton L."/>
            <person name="Fulton R."/>
            <person name="Garcia A.C."/>
            <person name="Gardiner A."/>
            <person name="Garfield D.A."/>
            <person name="Garvin B.E."/>
            <person name="Gibson G."/>
            <person name="Gilbert D."/>
            <person name="Gnerre S."/>
            <person name="Godfrey J."/>
            <person name="Good R."/>
            <person name="Gotea V."/>
            <person name="Gravely B."/>
            <person name="Greenberg A.J."/>
            <person name="Griffiths-Jones S."/>
            <person name="Gross S."/>
            <person name="Guigo R."/>
            <person name="Gustafson E.A."/>
            <person name="Haerty W."/>
            <person name="Hahn M.W."/>
            <person name="Halligan D.L."/>
            <person name="Halpern A.L."/>
            <person name="Halter G.M."/>
            <person name="Han M.V."/>
            <person name="Heger A."/>
            <person name="Hillier L."/>
            <person name="Hinrichs A.S."/>
            <person name="Holmes I."/>
            <person name="Hoskins R.A."/>
            <person name="Hubisz M.J."/>
            <person name="Hultmark D."/>
            <person name="Huntley M.A."/>
            <person name="Jaffe D.B."/>
            <person name="Jagadeeshan S."/>
            <person name="Jeck W.R."/>
            <person name="Johnson J."/>
            <person name="Jones C.D."/>
            <person name="Jordan W.C."/>
            <person name="Karpen G.H."/>
            <person name="Kataoka E."/>
            <person name="Keightley P.D."/>
            <person name="Kheradpour P."/>
            <person name="Kirkness E.F."/>
            <person name="Koerich L.B."/>
            <person name="Kristiansen K."/>
            <person name="Kudrna D."/>
            <person name="Kulathinal R.J."/>
            <person name="Kumar S."/>
            <person name="Kwok R."/>
            <person name="Lander E."/>
            <person name="Langley C.H."/>
            <person name="Lapoint R."/>
            <person name="Lazzaro B.P."/>
            <person name="Lee S.J."/>
            <person name="Levesque L."/>
            <person name="Li R."/>
            <person name="Lin C.F."/>
            <person name="Lin M.F."/>
            <person name="Lindblad-Toh K."/>
            <person name="Llopart A."/>
            <person name="Long M."/>
            <person name="Low L."/>
            <person name="Lozovsky E."/>
            <person name="Lu J."/>
            <person name="Luo M."/>
            <person name="Machado C.A."/>
            <person name="Makalowski W."/>
            <person name="Marzo M."/>
            <person name="Matsuda M."/>
            <person name="Matzkin L."/>
            <person name="McAllister B."/>
            <person name="McBride C.S."/>
            <person name="McKernan B."/>
            <person name="McKernan K."/>
            <person name="Mendez-Lago M."/>
            <person name="Minx P."/>
            <person name="Mollenhauer M.U."/>
            <person name="Montooth K."/>
            <person name="Mount S.M."/>
            <person name="Mu X."/>
            <person name="Myers E."/>
            <person name="Negre B."/>
            <person name="Newfeld S."/>
            <person name="Nielsen R."/>
            <person name="Noor M.A."/>
            <person name="O'Grady P."/>
            <person name="Pachter L."/>
            <person name="Papaceit M."/>
            <person name="Parisi M.J."/>
            <person name="Parisi M."/>
            <person name="Parts L."/>
            <person name="Pedersen J.S."/>
            <person name="Pesole G."/>
            <person name="Phillippy A.M."/>
            <person name="Ponting C.P."/>
            <person name="Pop M."/>
            <person name="Porcelli D."/>
            <person name="Powell J.R."/>
            <person name="Prohaska S."/>
            <person name="Pruitt K."/>
            <person name="Puig M."/>
            <person name="Quesneville H."/>
            <person name="Ram K.R."/>
            <person name="Rand D."/>
            <person name="Rasmussen M.D."/>
            <person name="Reed L.K."/>
            <person name="Reenan R."/>
            <person name="Reily A."/>
            <person name="Remington K.A."/>
            <person name="Rieger T.T."/>
            <person name="Ritchie M.G."/>
            <person name="Robin C."/>
            <person name="Rogers Y.H."/>
            <person name="Rohde C."/>
            <person name="Rozas J."/>
            <person name="Rubenfield M.J."/>
            <person name="Ruiz A."/>
            <person name="Russo S."/>
            <person name="Salzberg S.L."/>
            <person name="Sanchez-Gracia A."/>
            <person name="Saranga D.J."/>
            <person name="Sato H."/>
            <person name="Schaeffer S.W."/>
            <person name="Schatz M.C."/>
            <person name="Schlenke T."/>
            <person name="Schwartz R."/>
            <person name="Segarra C."/>
            <person name="Singh R.S."/>
            <person name="Sirot L."/>
            <person name="Sirota M."/>
            <person name="Sisneros N.B."/>
            <person name="Smith C.D."/>
            <person name="Smith T.F."/>
            <person name="Spieth J."/>
            <person name="Stage D.E."/>
            <person name="Stark A."/>
            <person name="Stephan W."/>
            <person name="Strausberg R.L."/>
            <person name="Strempel S."/>
            <person name="Sturgill D."/>
            <person name="Sutton G."/>
            <person name="Sutton G.G."/>
            <person name="Tao W."/>
            <person name="Teichmann S."/>
            <person name="Tobari Y.N."/>
            <person name="Tomimura Y."/>
            <person name="Tsolas J.M."/>
            <person name="Valente V.L."/>
            <person name="Venter E."/>
            <person name="Venter J.C."/>
            <person name="Vicario S."/>
            <person name="Vieira F.G."/>
            <person name="Vilella A.J."/>
            <person name="Villasante A."/>
            <person name="Walenz B."/>
            <person name="Wang J."/>
            <person name="Wasserman M."/>
            <person name="Watts T."/>
            <person name="Wilson D."/>
            <person name="Wilson R.K."/>
            <person name="Wing R.A."/>
            <person name="Wolfner M.F."/>
            <person name="Wong A."/>
            <person name="Wong G.K."/>
            <person name="Wu C.I."/>
            <person name="Wu G."/>
            <person name="Yamamoto D."/>
            <person name="Yang H.P."/>
            <person name="Yang S.P."/>
            <person name="Yorke J.A."/>
            <person name="Yoshida K."/>
            <person name="Zdobnov E."/>
            <person name="Zhang P."/>
            <person name="Zhang Y."/>
            <person name="Zimin A.V."/>
            <person name="Baldwin J."/>
            <person name="Abdouelleil A."/>
            <person name="Abdulkadir J."/>
            <person name="Abebe A."/>
            <person name="Abera B."/>
            <person name="Abreu J."/>
            <person name="Acer S.C."/>
            <person name="Aftuck L."/>
            <person name="Alexander A."/>
            <person name="An P."/>
            <person name="Anderson E."/>
            <person name="Anderson S."/>
            <person name="Arachi H."/>
            <person name="Azer M."/>
            <person name="Bachantsang P."/>
            <person name="Barry A."/>
            <person name="Bayul T."/>
            <person name="Berlin A."/>
            <person name="Bessette D."/>
            <person name="Bloom T."/>
            <person name="Blye J."/>
            <person name="Boguslavskiy L."/>
            <person name="Bonnet C."/>
            <person name="Boukhgalter B."/>
            <person name="Bourzgui I."/>
            <person name="Brown A."/>
            <person name="Cahill P."/>
            <person name="Channer S."/>
            <person name="Cheshatsang Y."/>
            <person name="Chuda L."/>
            <person name="Citroen M."/>
            <person name="Collymore A."/>
            <person name="Cooke P."/>
            <person name="Costello M."/>
            <person name="D'Aco K."/>
            <person name="Daza R."/>
            <person name="De Haan G."/>
            <person name="DeGray S."/>
            <person name="DeMaso C."/>
            <person name="Dhargay N."/>
            <person name="Dooley K."/>
            <person name="Dooley E."/>
            <person name="Doricent M."/>
            <person name="Dorje P."/>
            <person name="Dorjee K."/>
            <person name="Dupes A."/>
            <person name="Elong R."/>
            <person name="Falk J."/>
            <person name="Farina A."/>
            <person name="Faro S."/>
            <person name="Ferguson D."/>
            <person name="Fisher S."/>
            <person name="Foley C.D."/>
            <person name="Franke A."/>
            <person name="Friedrich D."/>
            <person name="Gadbois L."/>
            <person name="Gearin G."/>
            <person name="Gearin C.R."/>
            <person name="Giannoukos G."/>
            <person name="Goode T."/>
            <person name="Graham J."/>
            <person name="Grandbois E."/>
            <person name="Grewal S."/>
            <person name="Gyaltsen K."/>
            <person name="Hafez N."/>
            <person name="Hagos B."/>
            <person name="Hall J."/>
            <person name="Henson C."/>
            <person name="Hollinger A."/>
            <person name="Honan T."/>
            <person name="Huard M.D."/>
            <person name="Hughes L."/>
            <person name="Hurhula B."/>
            <person name="Husby M.E."/>
            <person name="Kamat A."/>
            <person name="Kanga B."/>
            <person name="Kashin S."/>
            <person name="Khazanovich D."/>
            <person name="Kisner P."/>
            <person name="Lance K."/>
            <person name="Lara M."/>
            <person name="Lee W."/>
            <person name="Lennon N."/>
            <person name="Letendre F."/>
            <person name="LeVine R."/>
            <person name="Lipovsky A."/>
            <person name="Liu X."/>
            <person name="Liu J."/>
            <person name="Liu S."/>
            <person name="Lokyitsang T."/>
            <person name="Lokyitsang Y."/>
            <person name="Lubonja R."/>
            <person name="Lui A."/>
            <person name="MacDonald P."/>
            <person name="Magnisalis V."/>
            <person name="Maru K."/>
            <person name="Matthews C."/>
            <person name="McCusker W."/>
            <person name="McDonough S."/>
            <person name="Mehta T."/>
            <person name="Meldrim J."/>
            <person name="Meneus L."/>
            <person name="Mihai O."/>
            <person name="Mihalev A."/>
            <person name="Mihova T."/>
            <person name="Mittelman R."/>
            <person name="Mlenga V."/>
            <person name="Montmayeur A."/>
            <person name="Mulrain L."/>
            <person name="Navidi A."/>
            <person name="Naylor J."/>
            <person name="Negash T."/>
            <person name="Nguyen T."/>
            <person name="Nguyen N."/>
            <person name="Nicol R."/>
            <person name="Norbu C."/>
            <person name="Norbu N."/>
            <person name="Novod N."/>
            <person name="O'Neill B."/>
            <person name="Osman S."/>
            <person name="Markiewicz E."/>
            <person name="Oyono O.L."/>
            <person name="Patti C."/>
            <person name="Phunkhang P."/>
            <person name="Pierre F."/>
            <person name="Priest M."/>
            <person name="Raghuraman S."/>
            <person name="Rege F."/>
            <person name="Reyes R."/>
            <person name="Rise C."/>
            <person name="Rogov P."/>
            <person name="Ross K."/>
            <person name="Ryan E."/>
            <person name="Settipalli S."/>
            <person name="Shea T."/>
            <person name="Sherpa N."/>
            <person name="Shi L."/>
            <person name="Shih D."/>
            <person name="Sparrow T."/>
            <person name="Spaulding J."/>
            <person name="Stalker J."/>
            <person name="Stange-Thomann N."/>
            <person name="Stavropoulos S."/>
            <person name="Stone C."/>
            <person name="Strader C."/>
            <person name="Tesfaye S."/>
            <person name="Thomson T."/>
            <person name="Thoulutsang Y."/>
            <person name="Thoulutsang D."/>
            <person name="Topham K."/>
            <person name="Topping I."/>
            <person name="Tsamla T."/>
            <person name="Vassiliev H."/>
            <person name="Vo A."/>
            <person name="Wangchuk T."/>
            <person name="Wangdi T."/>
            <person name="Weiand M."/>
            <person name="Wilkinson J."/>
            <person name="Wilson A."/>
            <person name="Yadav S."/>
            <person name="Young G."/>
            <person name="Yu Q."/>
            <person name="Zembek L."/>
            <person name="Zhong D."/>
            <person name="Zimmer A."/>
            <person name="Zwirko Z."/>
            <person name="Jaffe D.B."/>
            <person name="Alvarez P."/>
            <person name="Brockman W."/>
            <person name="Butler J."/>
            <person name="Chin C."/>
            <person name="Gnerre S."/>
            <person name="Grabherr M."/>
            <person name="Kleber M."/>
            <person name="Mauceli E."/>
            <person name="MacCallum I."/>
        </authorList>
    </citation>
    <scope>NUCLEOTIDE SEQUENCE [LARGE SCALE GENOMIC DNA]</scope>
    <source>
        <strain evidence="2">Tucson 14030-0811.24</strain>
    </source>
</reference>
<evidence type="ECO:0000313" key="1">
    <source>
        <dbReference type="EMBL" id="EDW74361.1"/>
    </source>
</evidence>